<proteinExistence type="inferred from homology"/>
<dbReference type="RefSeq" id="WP_206660770.1">
    <property type="nucleotide sequence ID" value="NZ_PRLK01000007.1"/>
</dbReference>
<dbReference type="EMBL" id="PRLK01000007">
    <property type="protein sequence ID" value="RYC72482.1"/>
    <property type="molecule type" value="Genomic_DNA"/>
</dbReference>
<keyword evidence="5" id="KW-0698">rRNA processing</keyword>
<evidence type="ECO:0000256" key="5">
    <source>
        <dbReference type="HAMAP-Rule" id="MF_00658"/>
    </source>
</evidence>
<evidence type="ECO:0000256" key="1">
    <source>
        <dbReference type="ARBA" id="ARBA00022603"/>
    </source>
</evidence>
<dbReference type="EC" id="2.1.1.177" evidence="5"/>
<comment type="catalytic activity">
    <reaction evidence="5">
        <text>pseudouridine(1915) in 23S rRNA + S-adenosyl-L-methionine = N(3)-methylpseudouridine(1915) in 23S rRNA + S-adenosyl-L-homocysteine + H(+)</text>
        <dbReference type="Rhea" id="RHEA:42752"/>
        <dbReference type="Rhea" id="RHEA-COMP:10221"/>
        <dbReference type="Rhea" id="RHEA-COMP:10222"/>
        <dbReference type="ChEBI" id="CHEBI:15378"/>
        <dbReference type="ChEBI" id="CHEBI:57856"/>
        <dbReference type="ChEBI" id="CHEBI:59789"/>
        <dbReference type="ChEBI" id="CHEBI:65314"/>
        <dbReference type="ChEBI" id="CHEBI:74486"/>
        <dbReference type="EC" id="2.1.1.177"/>
    </reaction>
</comment>
<keyword evidence="3 5" id="KW-0949">S-adenosyl-L-methionine</keyword>
<evidence type="ECO:0000256" key="3">
    <source>
        <dbReference type="ARBA" id="ARBA00022691"/>
    </source>
</evidence>
<dbReference type="Gene3D" id="3.40.1280.10">
    <property type="match status" value="1"/>
</dbReference>
<evidence type="ECO:0000313" key="6">
    <source>
        <dbReference type="EMBL" id="RYC72482.1"/>
    </source>
</evidence>
<organism evidence="6 7">
    <name type="scientific">Candidatus Nanogingivalis gingivitcus</name>
    <dbReference type="NCBI Taxonomy" id="2171992"/>
    <lineage>
        <taxon>Bacteria</taxon>
        <taxon>Candidatus Saccharimonadota</taxon>
        <taxon>Candidatus Nanosyncoccalia</taxon>
        <taxon>Candidatus Nanogingivales</taxon>
        <taxon>Candidatus Nanogingivalaceae</taxon>
        <taxon>Candidatus Nanogingivalis</taxon>
    </lineage>
</organism>
<dbReference type="CDD" id="cd18081">
    <property type="entry name" value="RlmH-like"/>
    <property type="match status" value="1"/>
</dbReference>
<comment type="subunit">
    <text evidence="5">Homodimer.</text>
</comment>
<dbReference type="SUPFAM" id="SSF75217">
    <property type="entry name" value="alpha/beta knot"/>
    <property type="match status" value="1"/>
</dbReference>
<comment type="subcellular location">
    <subcellularLocation>
        <location evidence="5">Cytoplasm</location>
    </subcellularLocation>
</comment>
<sequence length="152" mass="17423">MIKIIAIGKKHDKWIIQGVEEFSKRLKKPFNVNWKIIPNSNVSIIDKVKDEESNKIISNINSEDFVILLDEKGSNITSPMLAEIFNNQFVLGKNIVIVIGGAFGVSEIVFKRANFILSFSKLVFPHQLIRLMIIEQIYRCQNILEGGKYHHL</sequence>
<dbReference type="Proteomes" id="UP001190925">
    <property type="component" value="Unassembled WGS sequence"/>
</dbReference>
<name>A0ABY0FHN6_9BACT</name>
<dbReference type="InterPro" id="IPR029028">
    <property type="entry name" value="Alpha/beta_knot_MTases"/>
</dbReference>
<dbReference type="GO" id="GO:0008168">
    <property type="term" value="F:methyltransferase activity"/>
    <property type="evidence" value="ECO:0007669"/>
    <property type="project" value="UniProtKB-KW"/>
</dbReference>
<feature type="binding site" evidence="5">
    <location>
        <position position="100"/>
    </location>
    <ligand>
        <name>S-adenosyl-L-methionine</name>
        <dbReference type="ChEBI" id="CHEBI:59789"/>
    </ligand>
</feature>
<keyword evidence="2 5" id="KW-0808">Transferase</keyword>
<keyword evidence="5" id="KW-0963">Cytoplasm</keyword>
<evidence type="ECO:0000256" key="2">
    <source>
        <dbReference type="ARBA" id="ARBA00022679"/>
    </source>
</evidence>
<feature type="binding site" evidence="5">
    <location>
        <begin position="119"/>
        <end position="124"/>
    </location>
    <ligand>
        <name>S-adenosyl-L-methionine</name>
        <dbReference type="ChEBI" id="CHEBI:59789"/>
    </ligand>
</feature>
<reference evidence="6 7" key="2">
    <citation type="journal article" date="2020" name="Cell Rep.">
        <title>Acquisition and Adaptation of Ultra-small Parasitic Reduced Genome Bacteria to Mammalian Hosts.</title>
        <authorList>
            <person name="McLean J.S."/>
            <person name="Bor B."/>
            <person name="Kerns K.A."/>
            <person name="Liu Q."/>
            <person name="To T.T."/>
            <person name="Solden L."/>
            <person name="Hendrickson E.L."/>
            <person name="Wrighton K."/>
            <person name="Shi W."/>
            <person name="He X."/>
        </authorList>
    </citation>
    <scope>NUCLEOTIDE SEQUENCE [LARGE SCALE GENOMIC DNA]</scope>
    <source>
        <strain evidence="6 7">TM7_CMJM_G6_1_HOT_870</strain>
    </source>
</reference>
<dbReference type="HAMAP" id="MF_00658">
    <property type="entry name" value="23SrRNA_methyltr_H"/>
    <property type="match status" value="1"/>
</dbReference>
<protein>
    <recommendedName>
        <fullName evidence="5">Ribosomal RNA large subunit methyltransferase H</fullName>
        <ecNumber evidence="5">2.1.1.177</ecNumber>
    </recommendedName>
    <alternativeName>
        <fullName evidence="5">23S rRNA (pseudouridine1915-N3)-methyltransferase</fullName>
    </alternativeName>
    <alternativeName>
        <fullName evidence="5">23S rRNA m3Psi1915 methyltransferase</fullName>
    </alternativeName>
    <alternativeName>
        <fullName evidence="5">rRNA (pseudouridine-N3-)-methyltransferase RlmH</fullName>
    </alternativeName>
</protein>
<keyword evidence="1 5" id="KW-0489">Methyltransferase</keyword>
<dbReference type="InterPro" id="IPR003742">
    <property type="entry name" value="RlmH-like"/>
</dbReference>
<dbReference type="PANTHER" id="PTHR33603:SF1">
    <property type="entry name" value="RIBOSOMAL RNA LARGE SUBUNIT METHYLTRANSFERASE H"/>
    <property type="match status" value="1"/>
</dbReference>
<dbReference type="PANTHER" id="PTHR33603">
    <property type="entry name" value="METHYLTRANSFERASE"/>
    <property type="match status" value="1"/>
</dbReference>
<dbReference type="InterPro" id="IPR029026">
    <property type="entry name" value="tRNA_m1G_MTases_N"/>
</dbReference>
<accession>A0ABY0FHN6</accession>
<gene>
    <name evidence="5 6" type="primary">rlmH</name>
    <name evidence="6" type="ORF">G6CMJM_00507</name>
</gene>
<comment type="similarity">
    <text evidence="4 5">Belongs to the RNA methyltransferase RlmH family.</text>
</comment>
<dbReference type="GO" id="GO:0032259">
    <property type="term" value="P:methylation"/>
    <property type="evidence" value="ECO:0007669"/>
    <property type="project" value="UniProtKB-KW"/>
</dbReference>
<dbReference type="Pfam" id="PF02590">
    <property type="entry name" value="SPOUT_MTase"/>
    <property type="match status" value="1"/>
</dbReference>
<feature type="binding site" evidence="5">
    <location>
        <position position="69"/>
    </location>
    <ligand>
        <name>S-adenosyl-L-methionine</name>
        <dbReference type="ChEBI" id="CHEBI:59789"/>
    </ligand>
</feature>
<evidence type="ECO:0000313" key="7">
    <source>
        <dbReference type="Proteomes" id="UP001190925"/>
    </source>
</evidence>
<reference evidence="6 7" key="1">
    <citation type="journal article" date="2018" name="bioRxiv">
        <title>Evidence of independent acquisition and adaption of ultra-small bacteria to human hosts across the highly diverse yet reduced genomes of the phylum Saccharibacteria.</title>
        <authorList>
            <person name="McLean J.S."/>
            <person name="Bor B."/>
            <person name="To T.T."/>
            <person name="Liu Q."/>
            <person name="Kearns K.A."/>
            <person name="Solden L.M."/>
            <person name="Wrighton K.C."/>
            <person name="He X."/>
            <person name="Shi W."/>
        </authorList>
    </citation>
    <scope>NUCLEOTIDE SEQUENCE [LARGE SCALE GENOMIC DNA]</scope>
    <source>
        <strain evidence="6 7">TM7_CMJM_G6_1_HOT_870</strain>
    </source>
</reference>
<dbReference type="PIRSF" id="PIRSF004505">
    <property type="entry name" value="MT_bac"/>
    <property type="match status" value="1"/>
</dbReference>
<comment type="caution">
    <text evidence="6">The sequence shown here is derived from an EMBL/GenBank/DDBJ whole genome shotgun (WGS) entry which is preliminary data.</text>
</comment>
<evidence type="ECO:0000256" key="4">
    <source>
        <dbReference type="ARBA" id="ARBA00038303"/>
    </source>
</evidence>
<comment type="function">
    <text evidence="5">Specifically methylates the pseudouridine at position 1915 (m3Psi1915) in 23S rRNA.</text>
</comment>
<keyword evidence="7" id="KW-1185">Reference proteome</keyword>